<feature type="compositionally biased region" description="Acidic residues" evidence="8">
    <location>
        <begin position="612"/>
        <end position="629"/>
    </location>
</feature>
<dbReference type="GO" id="GO:0000055">
    <property type="term" value="P:ribosomal large subunit export from nucleus"/>
    <property type="evidence" value="ECO:0007669"/>
    <property type="project" value="TreeGrafter"/>
</dbReference>
<evidence type="ECO:0000259" key="10">
    <source>
        <dbReference type="Pfam" id="PF21192"/>
    </source>
</evidence>
<feature type="compositionally biased region" description="Acidic residues" evidence="8">
    <location>
        <begin position="588"/>
        <end position="603"/>
    </location>
</feature>
<dbReference type="GO" id="GO:0005737">
    <property type="term" value="C:cytoplasm"/>
    <property type="evidence" value="ECO:0007669"/>
    <property type="project" value="UniProtKB-SubCell"/>
</dbReference>
<keyword evidence="3 7" id="KW-0813">Transport</keyword>
<evidence type="ECO:0000256" key="3">
    <source>
        <dbReference type="ARBA" id="ARBA00022448"/>
    </source>
</evidence>
<dbReference type="GO" id="GO:0015031">
    <property type="term" value="P:protein transport"/>
    <property type="evidence" value="ECO:0007669"/>
    <property type="project" value="UniProtKB-KW"/>
</dbReference>
<organism evidence="11">
    <name type="scientific">Attheya septentrionalis</name>
    <dbReference type="NCBI Taxonomy" id="420275"/>
    <lineage>
        <taxon>Eukaryota</taxon>
        <taxon>Sar</taxon>
        <taxon>Stramenopiles</taxon>
        <taxon>Ochrophyta</taxon>
        <taxon>Bacillariophyta</taxon>
        <taxon>Coscinodiscophyceae</taxon>
        <taxon>Chaetocerotophycidae</taxon>
        <taxon>Chaetocerotales</taxon>
        <taxon>Attheyaceae</taxon>
        <taxon>Attheya</taxon>
    </lineage>
</organism>
<dbReference type="AlphaFoldDB" id="A0A7S2UKH5"/>
<proteinExistence type="inferred from homology"/>
<evidence type="ECO:0000256" key="1">
    <source>
        <dbReference type="ARBA" id="ARBA00009794"/>
    </source>
</evidence>
<dbReference type="InterPro" id="IPR039768">
    <property type="entry name" value="Nmd3"/>
</dbReference>
<evidence type="ECO:0000256" key="2">
    <source>
        <dbReference type="ARBA" id="ARBA00017035"/>
    </source>
</evidence>
<feature type="domain" description="Nmd3 N-terminal" evidence="9">
    <location>
        <begin position="25"/>
        <end position="277"/>
    </location>
</feature>
<accession>A0A7S2UKH5</accession>
<feature type="domain" description="60S ribosomal export protein NMD3 OB-fold" evidence="10">
    <location>
        <begin position="402"/>
        <end position="477"/>
    </location>
</feature>
<feature type="compositionally biased region" description="Basic and acidic residues" evidence="8">
    <location>
        <begin position="512"/>
        <end position="525"/>
    </location>
</feature>
<dbReference type="PANTHER" id="PTHR12746">
    <property type="entry name" value="NONSENSE-MEDIATED MRNA DECAY PROTEIN 3"/>
    <property type="match status" value="1"/>
</dbReference>
<dbReference type="PANTHER" id="PTHR12746:SF2">
    <property type="entry name" value="60S RIBOSOMAL EXPORT PROTEIN NMD3"/>
    <property type="match status" value="1"/>
</dbReference>
<comment type="function">
    <text evidence="7">Acts as an adapter for the XPO1/CRM1-mediated export of the 60S ribosomal subunit.</text>
</comment>
<dbReference type="InterPro" id="IPR048898">
    <property type="entry name" value="OB_NMD3"/>
</dbReference>
<dbReference type="Pfam" id="PF21192">
    <property type="entry name" value="OB_NMD3"/>
    <property type="match status" value="1"/>
</dbReference>
<dbReference type="GO" id="GO:0005634">
    <property type="term" value="C:nucleus"/>
    <property type="evidence" value="ECO:0007669"/>
    <property type="project" value="UniProtKB-SubCell"/>
</dbReference>
<evidence type="ECO:0000256" key="6">
    <source>
        <dbReference type="ARBA" id="ARBA00023242"/>
    </source>
</evidence>
<feature type="compositionally biased region" description="Basic residues" evidence="8">
    <location>
        <begin position="497"/>
        <end position="511"/>
    </location>
</feature>
<evidence type="ECO:0000313" key="11">
    <source>
        <dbReference type="EMBL" id="CAD9822669.1"/>
    </source>
</evidence>
<feature type="compositionally biased region" description="Basic and acidic residues" evidence="8">
    <location>
        <begin position="556"/>
        <end position="579"/>
    </location>
</feature>
<dbReference type="GO" id="GO:0043023">
    <property type="term" value="F:ribosomal large subunit binding"/>
    <property type="evidence" value="ECO:0007669"/>
    <property type="project" value="InterPro"/>
</dbReference>
<evidence type="ECO:0000256" key="8">
    <source>
        <dbReference type="SAM" id="MobiDB-lite"/>
    </source>
</evidence>
<keyword evidence="5 7" id="KW-0653">Protein transport</keyword>
<gene>
    <name evidence="11" type="ORF">ASEP1449_LOCUS14503</name>
</gene>
<keyword evidence="4 7" id="KW-0963">Cytoplasm</keyword>
<evidence type="ECO:0000259" key="9">
    <source>
        <dbReference type="Pfam" id="PF04981"/>
    </source>
</evidence>
<evidence type="ECO:0000256" key="7">
    <source>
        <dbReference type="RuleBase" id="RU364108"/>
    </source>
</evidence>
<feature type="region of interest" description="Disordered" evidence="8">
    <location>
        <begin position="484"/>
        <end position="542"/>
    </location>
</feature>
<sequence length="629" mass="71454">MSFSSEQFISVEPPSNGMTAIQIPCCLCGTVIFPNAANQCGACLAQQFDLKSLLQRGPGGGELAVHQCRRCRRFRASEKYWEELEPESPELLKLCLKQIPALHGHLGSRSTNNSTVQRLTLTDAMWVWTEPHSMRLKLRLTIRAEINESPRTVVIQQRVLVEHFVRWTQCYDCNREFTSRTWHAVVQLRQKRSDGSPRKGLILLEMALAKNAQVRKHVISMETTRHGFDFYFHSLPHAQAFSSYLARVAPIRIKTTTKMVSEDFKNNTKHMKFTVTCDMVPLCRDDLILCDKRGGDGASAGRLSGRLCLVAKMSNAVHLVDASPVRNSSLIADAFATIHPEKYWKGEKNFQIISHSKRLVRFVVLDVELCDNDTHRTNHGHAHGDDEDGSASLYMGPESGVDKYALADVEVAREADFGQNDETFHVVTHLGNLLQVGDIVLGYDLVASVLPSEAEWALEHNAMNSSFVMPDIVLVKKIHMKNKDEIHDDDGGDTQKKTRSKSSVSKKREKRRLKDEKKQKDREAAATRMGFLSNDDKYNDMEDDDALFDQDEFQEEKADFERELENDPDLAHELDRAEQELMTQQETTEQEEQSTHDDDDEETNNNNVDTEFTSEETKDEVEEGDDIHN</sequence>
<dbReference type="EMBL" id="HBHQ01021484">
    <property type="protein sequence ID" value="CAD9822669.1"/>
    <property type="molecule type" value="Transcribed_RNA"/>
</dbReference>
<dbReference type="Pfam" id="PF04981">
    <property type="entry name" value="NMD3"/>
    <property type="match status" value="1"/>
</dbReference>
<comment type="similarity">
    <text evidence="1 7">Belongs to the NMD3 family.</text>
</comment>
<keyword evidence="6 7" id="KW-0539">Nucleus</keyword>
<comment type="subcellular location">
    <subcellularLocation>
        <location evidence="7">Cytoplasm</location>
    </subcellularLocation>
    <subcellularLocation>
        <location evidence="7">Nucleus</location>
    </subcellularLocation>
</comment>
<protein>
    <recommendedName>
        <fullName evidence="2 7">60S ribosomal export protein NMD3</fullName>
    </recommendedName>
</protein>
<evidence type="ECO:0000256" key="5">
    <source>
        <dbReference type="ARBA" id="ARBA00022927"/>
    </source>
</evidence>
<dbReference type="InterPro" id="IPR007064">
    <property type="entry name" value="Nmd3_N"/>
</dbReference>
<name>A0A7S2UKH5_9STRA</name>
<evidence type="ECO:0000256" key="4">
    <source>
        <dbReference type="ARBA" id="ARBA00022490"/>
    </source>
</evidence>
<feature type="region of interest" description="Disordered" evidence="8">
    <location>
        <begin position="556"/>
        <end position="629"/>
    </location>
</feature>
<reference evidence="11" key="1">
    <citation type="submission" date="2021-01" db="EMBL/GenBank/DDBJ databases">
        <authorList>
            <person name="Corre E."/>
            <person name="Pelletier E."/>
            <person name="Niang G."/>
            <person name="Scheremetjew M."/>
            <person name="Finn R."/>
            <person name="Kale V."/>
            <person name="Holt S."/>
            <person name="Cochrane G."/>
            <person name="Meng A."/>
            <person name="Brown T."/>
            <person name="Cohen L."/>
        </authorList>
    </citation>
    <scope>NUCLEOTIDE SEQUENCE</scope>
    <source>
        <strain evidence="11">CCMP2084</strain>
    </source>
</reference>